<protein>
    <recommendedName>
        <fullName evidence="3">VDE lipocalin domain-containing protein</fullName>
    </recommendedName>
</protein>
<accession>A0A7S1FV24</accession>
<keyword evidence="1" id="KW-0732">Signal</keyword>
<evidence type="ECO:0008006" key="3">
    <source>
        <dbReference type="Google" id="ProtNLM"/>
    </source>
</evidence>
<sequence length="165" mass="17512">MIRSGKKSFLVASLALLWNDAVVAWSFPPVSRSSIPIDHSRRDLDDPARRGLLQNVASAVLGSTVAAAAGWPEAARAQADCMSDCLRECKVIAPKDPAYCLENCKDYCAQEDRSDGLSGSVSSDGGETGILGVGTVVKSEDRPPTLVKIPGLDFSSDKGRKLIGY</sequence>
<proteinExistence type="predicted"/>
<dbReference type="InterPro" id="IPR006311">
    <property type="entry name" value="TAT_signal"/>
</dbReference>
<organism evidence="2">
    <name type="scientific">Corethron hystrix</name>
    <dbReference type="NCBI Taxonomy" id="216773"/>
    <lineage>
        <taxon>Eukaryota</taxon>
        <taxon>Sar</taxon>
        <taxon>Stramenopiles</taxon>
        <taxon>Ochrophyta</taxon>
        <taxon>Bacillariophyta</taxon>
        <taxon>Coscinodiscophyceae</taxon>
        <taxon>Corethrophycidae</taxon>
        <taxon>Corethrales</taxon>
        <taxon>Corethraceae</taxon>
        <taxon>Corethron</taxon>
    </lineage>
</organism>
<dbReference type="AlphaFoldDB" id="A0A7S1FV24"/>
<evidence type="ECO:0000256" key="1">
    <source>
        <dbReference type="SAM" id="SignalP"/>
    </source>
</evidence>
<gene>
    <name evidence="2" type="ORF">CHYS00102_LOCUS18656</name>
</gene>
<reference evidence="2" key="1">
    <citation type="submission" date="2021-01" db="EMBL/GenBank/DDBJ databases">
        <authorList>
            <person name="Corre E."/>
            <person name="Pelletier E."/>
            <person name="Niang G."/>
            <person name="Scheremetjew M."/>
            <person name="Finn R."/>
            <person name="Kale V."/>
            <person name="Holt S."/>
            <person name="Cochrane G."/>
            <person name="Meng A."/>
            <person name="Brown T."/>
            <person name="Cohen L."/>
        </authorList>
    </citation>
    <scope>NUCLEOTIDE SEQUENCE</scope>
    <source>
        <strain evidence="2">308</strain>
    </source>
</reference>
<dbReference type="EMBL" id="HBFR01025921">
    <property type="protein sequence ID" value="CAD8891450.1"/>
    <property type="molecule type" value="Transcribed_RNA"/>
</dbReference>
<dbReference type="PROSITE" id="PS51318">
    <property type="entry name" value="TAT"/>
    <property type="match status" value="1"/>
</dbReference>
<feature type="chain" id="PRO_5031007612" description="VDE lipocalin domain-containing protein" evidence="1">
    <location>
        <begin position="25"/>
        <end position="165"/>
    </location>
</feature>
<evidence type="ECO:0000313" key="2">
    <source>
        <dbReference type="EMBL" id="CAD8891450.1"/>
    </source>
</evidence>
<name>A0A7S1FV24_9STRA</name>
<feature type="signal peptide" evidence="1">
    <location>
        <begin position="1"/>
        <end position="24"/>
    </location>
</feature>